<reference evidence="1" key="1">
    <citation type="journal article" date="2022" name="Int. J. Mol. Sci.">
        <title>Draft Genome of Tanacetum Coccineum: Genomic Comparison of Closely Related Tanacetum-Family Plants.</title>
        <authorList>
            <person name="Yamashiro T."/>
            <person name="Shiraishi A."/>
            <person name="Nakayama K."/>
            <person name="Satake H."/>
        </authorList>
    </citation>
    <scope>NUCLEOTIDE SEQUENCE</scope>
</reference>
<proteinExistence type="predicted"/>
<evidence type="ECO:0000313" key="1">
    <source>
        <dbReference type="EMBL" id="GJU02977.1"/>
    </source>
</evidence>
<evidence type="ECO:0000313" key="2">
    <source>
        <dbReference type="Proteomes" id="UP001151760"/>
    </source>
</evidence>
<name>A0ABQ5IRX0_9ASTR</name>
<organism evidence="1 2">
    <name type="scientific">Tanacetum coccineum</name>
    <dbReference type="NCBI Taxonomy" id="301880"/>
    <lineage>
        <taxon>Eukaryota</taxon>
        <taxon>Viridiplantae</taxon>
        <taxon>Streptophyta</taxon>
        <taxon>Embryophyta</taxon>
        <taxon>Tracheophyta</taxon>
        <taxon>Spermatophyta</taxon>
        <taxon>Magnoliopsida</taxon>
        <taxon>eudicotyledons</taxon>
        <taxon>Gunneridae</taxon>
        <taxon>Pentapetalae</taxon>
        <taxon>asterids</taxon>
        <taxon>campanulids</taxon>
        <taxon>Asterales</taxon>
        <taxon>Asteraceae</taxon>
        <taxon>Asteroideae</taxon>
        <taxon>Anthemideae</taxon>
        <taxon>Anthemidinae</taxon>
        <taxon>Tanacetum</taxon>
    </lineage>
</organism>
<comment type="caution">
    <text evidence="1">The sequence shown here is derived from an EMBL/GenBank/DDBJ whole genome shotgun (WGS) entry which is preliminary data.</text>
</comment>
<dbReference type="Proteomes" id="UP001151760">
    <property type="component" value="Unassembled WGS sequence"/>
</dbReference>
<sequence>MSNAESTVNEYLTKVRDDSGPGIVRPLFEENSKFEFWGQCIGELKDNVFLGNNEKNPPRTHLEYHIYYQPIPISWSVKRPGNAHGISFYAKRKSQTVDKPVVNRIHYNLGPPEKRFSKHIPPAFPNYQTNQGYQKF</sequence>
<dbReference type="EMBL" id="BQNB010021109">
    <property type="protein sequence ID" value="GJU02977.1"/>
    <property type="molecule type" value="Genomic_DNA"/>
</dbReference>
<gene>
    <name evidence="1" type="ORF">Tco_1113315</name>
</gene>
<accession>A0ABQ5IRX0</accession>
<reference evidence="1" key="2">
    <citation type="submission" date="2022-01" db="EMBL/GenBank/DDBJ databases">
        <authorList>
            <person name="Yamashiro T."/>
            <person name="Shiraishi A."/>
            <person name="Satake H."/>
            <person name="Nakayama K."/>
        </authorList>
    </citation>
    <scope>NUCLEOTIDE SEQUENCE</scope>
</reference>
<protein>
    <submittedName>
        <fullName evidence="1">Uncharacterized protein</fullName>
    </submittedName>
</protein>
<keyword evidence="2" id="KW-1185">Reference proteome</keyword>